<dbReference type="Proteomes" id="UP001164929">
    <property type="component" value="Chromosome 7"/>
</dbReference>
<evidence type="ECO:0000313" key="2">
    <source>
        <dbReference type="Proteomes" id="UP001164929"/>
    </source>
</evidence>
<proteinExistence type="predicted"/>
<sequence length="88" mass="10048">MALIQRQPGENNEEHDFIMRIFITKDQIVLYQPNDGKKRAYASSFKPGLAHSNLHDRNQISLRSASHLKPILPHQISFQALRKISPGS</sequence>
<dbReference type="EMBL" id="JAQIZT010000007">
    <property type="protein sequence ID" value="KAJ6989751.1"/>
    <property type="molecule type" value="Genomic_DNA"/>
</dbReference>
<reference evidence="1" key="1">
    <citation type="journal article" date="2023" name="Mol. Ecol. Resour.">
        <title>Chromosome-level genome assembly of a triploid poplar Populus alba 'Berolinensis'.</title>
        <authorList>
            <person name="Chen S."/>
            <person name="Yu Y."/>
            <person name="Wang X."/>
            <person name="Wang S."/>
            <person name="Zhang T."/>
            <person name="Zhou Y."/>
            <person name="He R."/>
            <person name="Meng N."/>
            <person name="Wang Y."/>
            <person name="Liu W."/>
            <person name="Liu Z."/>
            <person name="Liu J."/>
            <person name="Guo Q."/>
            <person name="Huang H."/>
            <person name="Sederoff R.R."/>
            <person name="Wang G."/>
            <person name="Qu G."/>
            <person name="Chen S."/>
        </authorList>
    </citation>
    <scope>NUCLEOTIDE SEQUENCE</scope>
    <source>
        <strain evidence="1">SC-2020</strain>
    </source>
</reference>
<gene>
    <name evidence="1" type="ORF">NC653_018293</name>
</gene>
<dbReference type="AlphaFoldDB" id="A0AAD6QG59"/>
<comment type="caution">
    <text evidence="1">The sequence shown here is derived from an EMBL/GenBank/DDBJ whole genome shotgun (WGS) entry which is preliminary data.</text>
</comment>
<accession>A0AAD6QG59</accession>
<protein>
    <submittedName>
        <fullName evidence="1">Uncharacterized protein</fullName>
    </submittedName>
</protein>
<organism evidence="1 2">
    <name type="scientific">Populus alba x Populus x berolinensis</name>
    <dbReference type="NCBI Taxonomy" id="444605"/>
    <lineage>
        <taxon>Eukaryota</taxon>
        <taxon>Viridiplantae</taxon>
        <taxon>Streptophyta</taxon>
        <taxon>Embryophyta</taxon>
        <taxon>Tracheophyta</taxon>
        <taxon>Spermatophyta</taxon>
        <taxon>Magnoliopsida</taxon>
        <taxon>eudicotyledons</taxon>
        <taxon>Gunneridae</taxon>
        <taxon>Pentapetalae</taxon>
        <taxon>rosids</taxon>
        <taxon>fabids</taxon>
        <taxon>Malpighiales</taxon>
        <taxon>Salicaceae</taxon>
        <taxon>Saliceae</taxon>
        <taxon>Populus</taxon>
    </lineage>
</organism>
<keyword evidence="2" id="KW-1185">Reference proteome</keyword>
<name>A0AAD6QG59_9ROSI</name>
<evidence type="ECO:0000313" key="1">
    <source>
        <dbReference type="EMBL" id="KAJ6989751.1"/>
    </source>
</evidence>